<dbReference type="OrthoDB" id="1264964at2"/>
<name>A0A381F426_9FLAO</name>
<organism evidence="2 4">
    <name type="scientific">Chryseobacterium indoltheticum</name>
    <dbReference type="NCBI Taxonomy" id="254"/>
    <lineage>
        <taxon>Bacteria</taxon>
        <taxon>Pseudomonadati</taxon>
        <taxon>Bacteroidota</taxon>
        <taxon>Flavobacteriia</taxon>
        <taxon>Flavobacteriales</taxon>
        <taxon>Weeksellaceae</taxon>
        <taxon>Chryseobacterium group</taxon>
        <taxon>Chryseobacterium</taxon>
    </lineage>
</organism>
<accession>A0A381F426</accession>
<evidence type="ECO:0000313" key="4">
    <source>
        <dbReference type="Proteomes" id="UP000255231"/>
    </source>
</evidence>
<dbReference type="AlphaFoldDB" id="A0A381F426"/>
<dbReference type="KEGG" id="cil:EG358_13955"/>
<gene>
    <name evidence="2" type="ORF">NCTC13560_00030</name>
    <name evidence="1" type="ORF">SAMN05421682_104174</name>
</gene>
<reference evidence="1 3" key="1">
    <citation type="submission" date="2017-01" db="EMBL/GenBank/DDBJ databases">
        <authorList>
            <person name="Varghese N."/>
            <person name="Submissions S."/>
        </authorList>
    </citation>
    <scope>NUCLEOTIDE SEQUENCE [LARGE SCALE GENOMIC DNA]</scope>
    <source>
        <strain evidence="1 3">ATCC 27950</strain>
    </source>
</reference>
<evidence type="ECO:0008006" key="5">
    <source>
        <dbReference type="Google" id="ProtNLM"/>
    </source>
</evidence>
<reference evidence="2 4" key="2">
    <citation type="submission" date="2018-06" db="EMBL/GenBank/DDBJ databases">
        <authorList>
            <consortium name="Pathogen Informatics"/>
            <person name="Doyle S."/>
        </authorList>
    </citation>
    <scope>NUCLEOTIDE SEQUENCE [LARGE SCALE GENOMIC DNA]</scope>
    <source>
        <strain evidence="2 4">NCTC13560</strain>
    </source>
</reference>
<evidence type="ECO:0000313" key="3">
    <source>
        <dbReference type="Proteomes" id="UP000185725"/>
    </source>
</evidence>
<sequence length="101" mass="11936">MKLKAIIREDVKPSDKKIIVEFYGDDKNQHFEVKCLFSPFYLEMKKWESWILNIKMESEIFTEPKTGAKSYFTHLLCKKAELVDSPYIKDKDSQPLGENDK</sequence>
<dbReference type="EMBL" id="UFVS01000001">
    <property type="protein sequence ID" value="SUX41238.1"/>
    <property type="molecule type" value="Genomic_DNA"/>
</dbReference>
<keyword evidence="3" id="KW-1185">Reference proteome</keyword>
<dbReference type="GeneID" id="303674811"/>
<dbReference type="Proteomes" id="UP000185725">
    <property type="component" value="Unassembled WGS sequence"/>
</dbReference>
<evidence type="ECO:0000313" key="2">
    <source>
        <dbReference type="EMBL" id="SUX41238.1"/>
    </source>
</evidence>
<dbReference type="Proteomes" id="UP000255231">
    <property type="component" value="Unassembled WGS sequence"/>
</dbReference>
<evidence type="ECO:0000313" key="1">
    <source>
        <dbReference type="EMBL" id="SIQ34820.1"/>
    </source>
</evidence>
<dbReference type="EMBL" id="FTMF01000004">
    <property type="protein sequence ID" value="SIQ34820.1"/>
    <property type="molecule type" value="Genomic_DNA"/>
</dbReference>
<dbReference type="RefSeq" id="WP_076559732.1">
    <property type="nucleotide sequence ID" value="NZ_CP033929.1"/>
</dbReference>
<protein>
    <recommendedName>
        <fullName evidence="5">DUF3127 domain-containing protein</fullName>
    </recommendedName>
</protein>
<proteinExistence type="predicted"/>